<keyword evidence="2" id="KW-1185">Reference proteome</keyword>
<evidence type="ECO:0000313" key="1">
    <source>
        <dbReference type="EMBL" id="KAJ5497466.1"/>
    </source>
</evidence>
<dbReference type="Proteomes" id="UP001149954">
    <property type="component" value="Unassembled WGS sequence"/>
</dbReference>
<dbReference type="OrthoDB" id="10274079at2759"/>
<dbReference type="EMBL" id="JAPWDS010000005">
    <property type="protein sequence ID" value="KAJ5497466.1"/>
    <property type="molecule type" value="Genomic_DNA"/>
</dbReference>
<protein>
    <submittedName>
        <fullName evidence="1">Uncharacterized protein</fullName>
    </submittedName>
</protein>
<accession>A0A9W9XQS4</accession>
<reference evidence="1" key="2">
    <citation type="journal article" date="2023" name="IMA Fungus">
        <title>Comparative genomic study of the Penicillium genus elucidates a diverse pangenome and 15 lateral gene transfer events.</title>
        <authorList>
            <person name="Petersen C."/>
            <person name="Sorensen T."/>
            <person name="Nielsen M.R."/>
            <person name="Sondergaard T.E."/>
            <person name="Sorensen J.L."/>
            <person name="Fitzpatrick D.A."/>
            <person name="Frisvad J.C."/>
            <person name="Nielsen K.L."/>
        </authorList>
    </citation>
    <scope>NUCLEOTIDE SEQUENCE</scope>
    <source>
        <strain evidence="1">IBT 29495</strain>
    </source>
</reference>
<name>A0A9W9XQS4_9EURO</name>
<dbReference type="AlphaFoldDB" id="A0A9W9XQS4"/>
<organism evidence="1 2">
    <name type="scientific">Penicillium fimorum</name>
    <dbReference type="NCBI Taxonomy" id="1882269"/>
    <lineage>
        <taxon>Eukaryota</taxon>
        <taxon>Fungi</taxon>
        <taxon>Dikarya</taxon>
        <taxon>Ascomycota</taxon>
        <taxon>Pezizomycotina</taxon>
        <taxon>Eurotiomycetes</taxon>
        <taxon>Eurotiomycetidae</taxon>
        <taxon>Eurotiales</taxon>
        <taxon>Aspergillaceae</taxon>
        <taxon>Penicillium</taxon>
    </lineage>
</organism>
<gene>
    <name evidence="1" type="ORF">N7463_009453</name>
</gene>
<sequence length="67" mass="7369">MEKPAGLHQSLRGTITCLRMLNGRQSTENQAKAAVESDRNYHGLKHWTLIAQPSLGAYAGSWYPAAD</sequence>
<evidence type="ECO:0000313" key="2">
    <source>
        <dbReference type="Proteomes" id="UP001149954"/>
    </source>
</evidence>
<proteinExistence type="predicted"/>
<reference evidence="1" key="1">
    <citation type="submission" date="2022-12" db="EMBL/GenBank/DDBJ databases">
        <authorList>
            <person name="Petersen C."/>
        </authorList>
    </citation>
    <scope>NUCLEOTIDE SEQUENCE</scope>
    <source>
        <strain evidence="1">IBT 29495</strain>
    </source>
</reference>
<comment type="caution">
    <text evidence="1">The sequence shown here is derived from an EMBL/GenBank/DDBJ whole genome shotgun (WGS) entry which is preliminary data.</text>
</comment>